<reference evidence="10 11" key="1">
    <citation type="submission" date="2024-10" db="EMBL/GenBank/DDBJ databases">
        <title>Updated reference genomes for cyclostephanoid diatoms.</title>
        <authorList>
            <person name="Roberts W.R."/>
            <person name="Alverson A.J."/>
        </authorList>
    </citation>
    <scope>NUCLEOTIDE SEQUENCE [LARGE SCALE GENOMIC DNA]</scope>
    <source>
        <strain evidence="10 11">AJA228-03</strain>
    </source>
</reference>
<dbReference type="SUPFAM" id="SSF142897">
    <property type="entry name" value="TFB5-like"/>
    <property type="match status" value="1"/>
</dbReference>
<dbReference type="AlphaFoldDB" id="A0ABD3SC23"/>
<accession>A0ABD3SC23</accession>
<sequence>MPSSSESKSSFAKTAKNDKSTRQRGAPTSSAYPNDGIVVGGGGGVNNPTNRSSGYLLTCDPPVKQFIMHLNDQKIADKKFILEEIDANHLLVKGEARDEITRKVEEWMDMNVFSSIERVGENLDTS</sequence>
<keyword evidence="5 8" id="KW-0804">Transcription</keyword>
<evidence type="ECO:0000256" key="4">
    <source>
        <dbReference type="ARBA" id="ARBA00023015"/>
    </source>
</evidence>
<keyword evidence="3 8" id="KW-0227">DNA damage</keyword>
<evidence type="ECO:0000256" key="6">
    <source>
        <dbReference type="ARBA" id="ARBA00023204"/>
    </source>
</evidence>
<proteinExistence type="inferred from homology"/>
<dbReference type="PANTHER" id="PTHR28580:SF1">
    <property type="entry name" value="GENERAL TRANSCRIPTION FACTOR IIH SUBUNIT 5"/>
    <property type="match status" value="1"/>
</dbReference>
<evidence type="ECO:0000256" key="5">
    <source>
        <dbReference type="ARBA" id="ARBA00023163"/>
    </source>
</evidence>
<keyword evidence="11" id="KW-1185">Reference proteome</keyword>
<keyword evidence="6 8" id="KW-0234">DNA repair</keyword>
<evidence type="ECO:0000256" key="9">
    <source>
        <dbReference type="SAM" id="MobiDB-lite"/>
    </source>
</evidence>
<dbReference type="GO" id="GO:0000439">
    <property type="term" value="C:transcription factor TFIIH core complex"/>
    <property type="evidence" value="ECO:0007669"/>
    <property type="project" value="UniProtKB-UniRule"/>
</dbReference>
<comment type="caution">
    <text evidence="10">The sequence shown here is derived from an EMBL/GenBank/DDBJ whole genome shotgun (WGS) entry which is preliminary data.</text>
</comment>
<evidence type="ECO:0000256" key="3">
    <source>
        <dbReference type="ARBA" id="ARBA00022763"/>
    </source>
</evidence>
<evidence type="ECO:0000256" key="7">
    <source>
        <dbReference type="ARBA" id="ARBA00023242"/>
    </source>
</evidence>
<dbReference type="InterPro" id="IPR035935">
    <property type="entry name" value="TFB5-like_sf"/>
</dbReference>
<name>A0ABD3SC23_9STRA</name>
<dbReference type="GO" id="GO:0006281">
    <property type="term" value="P:DNA repair"/>
    <property type="evidence" value="ECO:0007669"/>
    <property type="project" value="UniProtKB-KW"/>
</dbReference>
<comment type="similarity">
    <text evidence="2 8">Belongs to the TFB5 family.</text>
</comment>
<evidence type="ECO:0000256" key="2">
    <source>
        <dbReference type="ARBA" id="ARBA00007470"/>
    </source>
</evidence>
<dbReference type="Pfam" id="PF06331">
    <property type="entry name" value="Tfb5"/>
    <property type="match status" value="1"/>
</dbReference>
<evidence type="ECO:0000256" key="8">
    <source>
        <dbReference type="RuleBase" id="RU368032"/>
    </source>
</evidence>
<comment type="function">
    <text evidence="8">In NER, TFIIH acts by opening DNA around the lesion to allow the excision of the damaged oligonucleotide and its replacement by a new DNA fragment. In transcription, TFIIH has an essential role in transcription initiation. When the pre-initiation complex (PIC) has been established, TFIIH is required for promoter opening and promoter escape.</text>
</comment>
<dbReference type="GO" id="GO:0006367">
    <property type="term" value="P:transcription initiation at RNA polymerase II promoter"/>
    <property type="evidence" value="ECO:0007669"/>
    <property type="project" value="UniProtKB-UniRule"/>
</dbReference>
<dbReference type="InterPro" id="IPR009400">
    <property type="entry name" value="TFIIH_TTDA/Tfb5"/>
</dbReference>
<comment type="subunit">
    <text evidence="8">Component of the 7-subunit TFIIH core complex.</text>
</comment>
<organism evidence="10 11">
    <name type="scientific">Cyclostephanos tholiformis</name>
    <dbReference type="NCBI Taxonomy" id="382380"/>
    <lineage>
        <taxon>Eukaryota</taxon>
        <taxon>Sar</taxon>
        <taxon>Stramenopiles</taxon>
        <taxon>Ochrophyta</taxon>
        <taxon>Bacillariophyta</taxon>
        <taxon>Coscinodiscophyceae</taxon>
        <taxon>Thalassiosirophycidae</taxon>
        <taxon>Stephanodiscales</taxon>
        <taxon>Stephanodiscaceae</taxon>
        <taxon>Cyclostephanos</taxon>
    </lineage>
</organism>
<keyword evidence="4 8" id="KW-0805">Transcription regulation</keyword>
<comment type="subcellular location">
    <subcellularLocation>
        <location evidence="1 8">Nucleus</location>
    </subcellularLocation>
</comment>
<evidence type="ECO:0000256" key="1">
    <source>
        <dbReference type="ARBA" id="ARBA00004123"/>
    </source>
</evidence>
<dbReference type="EMBL" id="JALLPB020000075">
    <property type="protein sequence ID" value="KAL3822066.1"/>
    <property type="molecule type" value="Genomic_DNA"/>
</dbReference>
<protein>
    <recommendedName>
        <fullName evidence="8">General transcription and DNA repair factor IIH subunit TFB5</fullName>
    </recommendedName>
</protein>
<dbReference type="Proteomes" id="UP001530377">
    <property type="component" value="Unassembled WGS sequence"/>
</dbReference>
<evidence type="ECO:0000313" key="11">
    <source>
        <dbReference type="Proteomes" id="UP001530377"/>
    </source>
</evidence>
<feature type="compositionally biased region" description="Low complexity" evidence="9">
    <location>
        <begin position="1"/>
        <end position="10"/>
    </location>
</feature>
<dbReference type="PANTHER" id="PTHR28580">
    <property type="entry name" value="GENERAL TRANSCRIPTION FACTOR IIH SUBUNIT 5"/>
    <property type="match status" value="1"/>
</dbReference>
<evidence type="ECO:0000313" key="10">
    <source>
        <dbReference type="EMBL" id="KAL3822066.1"/>
    </source>
</evidence>
<dbReference type="SMART" id="SM01395">
    <property type="entry name" value="Tbf5"/>
    <property type="match status" value="1"/>
</dbReference>
<feature type="region of interest" description="Disordered" evidence="9">
    <location>
        <begin position="1"/>
        <end position="53"/>
    </location>
</feature>
<dbReference type="Gene3D" id="3.30.70.1220">
    <property type="entry name" value="TFB5-like"/>
    <property type="match status" value="1"/>
</dbReference>
<keyword evidence="7 8" id="KW-0539">Nucleus</keyword>
<gene>
    <name evidence="10" type="ORF">ACHAXA_000134</name>
</gene>